<accession>A0ACB8AYS3</accession>
<feature type="non-terminal residue" evidence="1">
    <location>
        <position position="1"/>
    </location>
</feature>
<reference evidence="1" key="1">
    <citation type="journal article" date="2021" name="New Phytol.">
        <title>Evolutionary innovations through gain and loss of genes in the ectomycorrhizal Boletales.</title>
        <authorList>
            <person name="Wu G."/>
            <person name="Miyauchi S."/>
            <person name="Morin E."/>
            <person name="Kuo A."/>
            <person name="Drula E."/>
            <person name="Varga T."/>
            <person name="Kohler A."/>
            <person name="Feng B."/>
            <person name="Cao Y."/>
            <person name="Lipzen A."/>
            <person name="Daum C."/>
            <person name="Hundley H."/>
            <person name="Pangilinan J."/>
            <person name="Johnson J."/>
            <person name="Barry K."/>
            <person name="LaButti K."/>
            <person name="Ng V."/>
            <person name="Ahrendt S."/>
            <person name="Min B."/>
            <person name="Choi I.G."/>
            <person name="Park H."/>
            <person name="Plett J.M."/>
            <person name="Magnuson J."/>
            <person name="Spatafora J.W."/>
            <person name="Nagy L.G."/>
            <person name="Henrissat B."/>
            <person name="Grigoriev I.V."/>
            <person name="Yang Z.L."/>
            <person name="Xu J."/>
            <person name="Martin F.M."/>
        </authorList>
    </citation>
    <scope>NUCLEOTIDE SEQUENCE</scope>
    <source>
        <strain evidence="1">KUC20120723A-06</strain>
    </source>
</reference>
<proteinExistence type="predicted"/>
<protein>
    <submittedName>
        <fullName evidence="1">Uncharacterized protein</fullName>
    </submittedName>
</protein>
<evidence type="ECO:0000313" key="1">
    <source>
        <dbReference type="EMBL" id="KAH7918690.1"/>
    </source>
</evidence>
<gene>
    <name evidence="1" type="ORF">BV22DRAFT_1024177</name>
</gene>
<name>A0ACB8AYS3_9AGAM</name>
<keyword evidence="2" id="KW-1185">Reference proteome</keyword>
<dbReference type="Proteomes" id="UP000790709">
    <property type="component" value="Unassembled WGS sequence"/>
</dbReference>
<comment type="caution">
    <text evidence="1">The sequence shown here is derived from an EMBL/GenBank/DDBJ whole genome shotgun (WGS) entry which is preliminary data.</text>
</comment>
<sequence>TLANIHSEVWMKAMAHAWRCVAYVPVVEFEAYSEFQLILQGRLWHKCMDKVFVNLKTAAKIGHFMPDSYNTLRYGFTPLIGW</sequence>
<dbReference type="EMBL" id="MU266748">
    <property type="protein sequence ID" value="KAH7918690.1"/>
    <property type="molecule type" value="Genomic_DNA"/>
</dbReference>
<organism evidence="1 2">
    <name type="scientific">Leucogyrophana mollusca</name>
    <dbReference type="NCBI Taxonomy" id="85980"/>
    <lineage>
        <taxon>Eukaryota</taxon>
        <taxon>Fungi</taxon>
        <taxon>Dikarya</taxon>
        <taxon>Basidiomycota</taxon>
        <taxon>Agaricomycotina</taxon>
        <taxon>Agaricomycetes</taxon>
        <taxon>Agaricomycetidae</taxon>
        <taxon>Boletales</taxon>
        <taxon>Boletales incertae sedis</taxon>
        <taxon>Leucogyrophana</taxon>
    </lineage>
</organism>
<evidence type="ECO:0000313" key="2">
    <source>
        <dbReference type="Proteomes" id="UP000790709"/>
    </source>
</evidence>